<dbReference type="Gene3D" id="3.30.43.10">
    <property type="entry name" value="Uridine Diphospho-n-acetylenolpyruvylglucosamine Reductase, domain 2"/>
    <property type="match status" value="1"/>
</dbReference>
<dbReference type="InterPro" id="IPR016169">
    <property type="entry name" value="FAD-bd_PCMH_sub2"/>
</dbReference>
<feature type="domain" description="FAD-binding PCMH-type" evidence="4">
    <location>
        <begin position="43"/>
        <end position="222"/>
    </location>
</feature>
<dbReference type="InterPro" id="IPR016164">
    <property type="entry name" value="FAD-linked_Oxase-like_C"/>
</dbReference>
<dbReference type="InterPro" id="IPR016171">
    <property type="entry name" value="Vanillyl_alc_oxidase_C-sub2"/>
</dbReference>
<evidence type="ECO:0000259" key="4">
    <source>
        <dbReference type="PROSITE" id="PS51387"/>
    </source>
</evidence>
<dbReference type="Gene3D" id="3.30.70.2190">
    <property type="match status" value="1"/>
</dbReference>
<dbReference type="PANTHER" id="PTHR43716:SF2">
    <property type="entry name" value="BLL6224 PROTEIN"/>
    <property type="match status" value="1"/>
</dbReference>
<name>A0ABV3Z2H0_9PROT</name>
<dbReference type="InterPro" id="IPR006094">
    <property type="entry name" value="Oxid_FAD_bind_N"/>
</dbReference>
<sequence>MTAAPHPKPNPQQLDAIRAVVGPKGIIEGDDKAPYLTEWRKRWHGATPLIVAPASTEDVAKIVKICAAEKIAITPQGGNTGLVGGQIPLGNEILLTLKRMRNIRAVEPLNNTMTVDAGITLAEAQERAHEAGRLFPLSIGSEGSCQIGGVISTNAGGVNVLRYGNTRDLVLGLEAVMPDGEIWNGLKRLRKDNTGYDLKQLLIGGEGTLGIITGAVLKLFPQPAEKVTICAGMSNADDAVRLLSLAQAATGGNVSSFELMYRLCIDLTLKHIPDTRDPLGDKHPVYVLAEFSSGVGVGLRNSVESMLAKALEQGIINDATIAENEAQADGLWRIRHAISEATNGEGLGARHDVSVGTSDIPAFINKANKTVAAIAPGVRFVTFGHIGDGNIHYNVLAEEGAAKDALNDKRATIEQAVYDIIGEFGGSISAEHGVGRHRREDIAARKSPVELNMMRAIKNALDPHGIMNPGKML</sequence>
<accession>A0ABV3Z2H0</accession>
<dbReference type="InterPro" id="IPR036318">
    <property type="entry name" value="FAD-bd_PCMH-like_sf"/>
</dbReference>
<dbReference type="PANTHER" id="PTHR43716">
    <property type="entry name" value="D-2-HYDROXYGLUTARATE DEHYDROGENASE, MITOCHONDRIAL"/>
    <property type="match status" value="1"/>
</dbReference>
<dbReference type="InterPro" id="IPR016166">
    <property type="entry name" value="FAD-bd_PCMH"/>
</dbReference>
<dbReference type="Gene3D" id="1.10.45.10">
    <property type="entry name" value="Vanillyl-alcohol Oxidase, Chain A, domain 4"/>
    <property type="match status" value="1"/>
</dbReference>
<dbReference type="InterPro" id="IPR051264">
    <property type="entry name" value="FAD-oxidored/transferase_4"/>
</dbReference>
<evidence type="ECO:0000256" key="1">
    <source>
        <dbReference type="ARBA" id="ARBA00008000"/>
    </source>
</evidence>
<evidence type="ECO:0000313" key="5">
    <source>
        <dbReference type="EMBL" id="MEX6632219.1"/>
    </source>
</evidence>
<organism evidence="5 6">
    <name type="scientific">Hyphococcus lacteus</name>
    <dbReference type="NCBI Taxonomy" id="3143536"/>
    <lineage>
        <taxon>Bacteria</taxon>
        <taxon>Pseudomonadati</taxon>
        <taxon>Pseudomonadota</taxon>
        <taxon>Alphaproteobacteria</taxon>
        <taxon>Parvularculales</taxon>
        <taxon>Parvularculaceae</taxon>
        <taxon>Hyphococcus</taxon>
    </lineage>
</organism>
<dbReference type="SUPFAM" id="SSF56176">
    <property type="entry name" value="FAD-binding/transporter-associated domain-like"/>
    <property type="match status" value="1"/>
</dbReference>
<dbReference type="Gene3D" id="3.30.465.10">
    <property type="match status" value="1"/>
</dbReference>
<comment type="similarity">
    <text evidence="1">Belongs to the FAD-binding oxidoreductase/transferase type 4 family.</text>
</comment>
<dbReference type="Pfam" id="PF02913">
    <property type="entry name" value="FAD-oxidase_C"/>
    <property type="match status" value="1"/>
</dbReference>
<dbReference type="InterPro" id="IPR016167">
    <property type="entry name" value="FAD-bd_PCMH_sub1"/>
</dbReference>
<dbReference type="SUPFAM" id="SSF55103">
    <property type="entry name" value="FAD-linked oxidases, C-terminal domain"/>
    <property type="match status" value="1"/>
</dbReference>
<dbReference type="InterPro" id="IPR004113">
    <property type="entry name" value="FAD-bd_oxidored_4_C"/>
</dbReference>
<evidence type="ECO:0000256" key="3">
    <source>
        <dbReference type="ARBA" id="ARBA00022827"/>
    </source>
</evidence>
<reference evidence="5 6" key="1">
    <citation type="submission" date="2024-05" db="EMBL/GenBank/DDBJ databases">
        <title>Three bacterial strains, DH-69, EH-24, and ECK-19 isolated from coastal sediments.</title>
        <authorList>
            <person name="Ye Y.-Q."/>
            <person name="Du Z.-J."/>
        </authorList>
    </citation>
    <scope>NUCLEOTIDE SEQUENCE [LARGE SCALE GENOMIC DNA]</scope>
    <source>
        <strain evidence="5 6">ECK-19</strain>
    </source>
</reference>
<keyword evidence="6" id="KW-1185">Reference proteome</keyword>
<gene>
    <name evidence="5" type="ORF">ABFZ84_01540</name>
</gene>
<dbReference type="Pfam" id="PF01565">
    <property type="entry name" value="FAD_binding_4"/>
    <property type="match status" value="1"/>
</dbReference>
<dbReference type="RefSeq" id="WP_369312076.1">
    <property type="nucleotide sequence ID" value="NZ_JBEHZE010000001.1"/>
</dbReference>
<dbReference type="PROSITE" id="PS51387">
    <property type="entry name" value="FAD_PCMH"/>
    <property type="match status" value="1"/>
</dbReference>
<dbReference type="EMBL" id="JBEHZE010000001">
    <property type="protein sequence ID" value="MEX6632219.1"/>
    <property type="molecule type" value="Genomic_DNA"/>
</dbReference>
<protein>
    <submittedName>
        <fullName evidence="5">FAD-binding oxidoreductase</fullName>
    </submittedName>
</protein>
<dbReference type="Proteomes" id="UP001560685">
    <property type="component" value="Unassembled WGS sequence"/>
</dbReference>
<evidence type="ECO:0000313" key="6">
    <source>
        <dbReference type="Proteomes" id="UP001560685"/>
    </source>
</evidence>
<keyword evidence="2" id="KW-0285">Flavoprotein</keyword>
<keyword evidence="3" id="KW-0274">FAD</keyword>
<comment type="caution">
    <text evidence="5">The sequence shown here is derived from an EMBL/GenBank/DDBJ whole genome shotgun (WGS) entry which is preliminary data.</text>
</comment>
<dbReference type="Gene3D" id="3.30.70.2740">
    <property type="match status" value="1"/>
</dbReference>
<evidence type="ECO:0000256" key="2">
    <source>
        <dbReference type="ARBA" id="ARBA00022630"/>
    </source>
</evidence>
<proteinExistence type="inferred from homology"/>